<proteinExistence type="predicted"/>
<reference evidence="1" key="1">
    <citation type="journal article" date="2018" name="Virology">
        <title>A giant virus infecting green algae encodes key fermentation genes.</title>
        <authorList>
            <person name="Schvarcz C.R."/>
            <person name="Steward G.F."/>
        </authorList>
    </citation>
    <scope>NUCLEOTIDE SEQUENCE [LARGE SCALE GENOMIC DNA]</scope>
</reference>
<dbReference type="EMBL" id="KY322437">
    <property type="protein sequence ID" value="AUF82730.1"/>
    <property type="molecule type" value="Genomic_DNA"/>
</dbReference>
<evidence type="ECO:0000313" key="2">
    <source>
        <dbReference type="Proteomes" id="UP000244773"/>
    </source>
</evidence>
<gene>
    <name evidence="1" type="ORF">TetV_648</name>
</gene>
<evidence type="ECO:0000313" key="1">
    <source>
        <dbReference type="EMBL" id="AUF82730.1"/>
    </source>
</evidence>
<protein>
    <submittedName>
        <fullName evidence="1">Uncharacterized protein</fullName>
    </submittedName>
</protein>
<name>A0A2P0VPB4_9VIRU</name>
<organism evidence="1">
    <name type="scientific">Tetraselmis virus 1</name>
    <dbReference type="NCBI Taxonomy" id="2060617"/>
    <lineage>
        <taxon>Viruses</taxon>
        <taxon>Varidnaviria</taxon>
        <taxon>Bamfordvirae</taxon>
        <taxon>Nucleocytoviricota</taxon>
        <taxon>Megaviricetes</taxon>
        <taxon>Imitervirales</taxon>
        <taxon>Allomimiviridae</taxon>
        <taxon>Oceanusvirus</taxon>
        <taxon>Oceanusvirus kaneohense</taxon>
    </lineage>
</organism>
<dbReference type="Proteomes" id="UP000244773">
    <property type="component" value="Segment"/>
</dbReference>
<sequence>MKNKNKSKSQESLDYNLTIFTLHVIDGYLKGDFTEDEILIETREIIKKEGSNTILELTREMVRDFQTMKIIYPELRI</sequence>
<keyword evidence="2" id="KW-1185">Reference proteome</keyword>
<accession>A0A2P0VPB4</accession>